<dbReference type="AlphaFoldDB" id="A0ABD5RCL1"/>
<sequence length="110" mass="11929">MPTVEFRGRTIECEEGATLRTVLREAGVSPHNGSADTINCHGFGTCGTCAVRVEGEVSAMDGGERRRLDFPPHDTESGLRLACQTQVLGDVTVTKYPGFWGQHTDHDPVE</sequence>
<dbReference type="RefSeq" id="WP_227229964.1">
    <property type="nucleotide sequence ID" value="NZ_JAJCVJ010000002.1"/>
</dbReference>
<evidence type="ECO:0000313" key="2">
    <source>
        <dbReference type="EMBL" id="MFC5367718.1"/>
    </source>
</evidence>
<dbReference type="Pfam" id="PF00111">
    <property type="entry name" value="Fer2"/>
    <property type="match status" value="1"/>
</dbReference>
<gene>
    <name evidence="2" type="ORF">ACFPJ5_12315</name>
</gene>
<keyword evidence="3" id="KW-1185">Reference proteome</keyword>
<dbReference type="InterPro" id="IPR036010">
    <property type="entry name" value="2Fe-2S_ferredoxin-like_sf"/>
</dbReference>
<feature type="domain" description="2Fe-2S ferredoxin-type" evidence="1">
    <location>
        <begin position="2"/>
        <end position="99"/>
    </location>
</feature>
<protein>
    <submittedName>
        <fullName evidence="2">2Fe-2S iron-sulfur cluster-binding protein</fullName>
    </submittedName>
</protein>
<reference evidence="2 3" key="1">
    <citation type="journal article" date="2019" name="Int. J. Syst. Evol. Microbiol.">
        <title>The Global Catalogue of Microorganisms (GCM) 10K type strain sequencing project: providing services to taxonomists for standard genome sequencing and annotation.</title>
        <authorList>
            <consortium name="The Broad Institute Genomics Platform"/>
            <consortium name="The Broad Institute Genome Sequencing Center for Infectious Disease"/>
            <person name="Wu L."/>
            <person name="Ma J."/>
        </authorList>
    </citation>
    <scope>NUCLEOTIDE SEQUENCE [LARGE SCALE GENOMIC DNA]</scope>
    <source>
        <strain evidence="2 3">CGMCC 1.12237</strain>
    </source>
</reference>
<dbReference type="InterPro" id="IPR012675">
    <property type="entry name" value="Beta-grasp_dom_sf"/>
</dbReference>
<proteinExistence type="predicted"/>
<accession>A0ABD5RCL1</accession>
<dbReference type="CDD" id="cd00207">
    <property type="entry name" value="fer2"/>
    <property type="match status" value="1"/>
</dbReference>
<comment type="caution">
    <text evidence="2">The sequence shown here is derived from an EMBL/GenBank/DDBJ whole genome shotgun (WGS) entry which is preliminary data.</text>
</comment>
<evidence type="ECO:0000313" key="3">
    <source>
        <dbReference type="Proteomes" id="UP001596201"/>
    </source>
</evidence>
<dbReference type="SUPFAM" id="SSF54292">
    <property type="entry name" value="2Fe-2S ferredoxin-like"/>
    <property type="match status" value="1"/>
</dbReference>
<name>A0ABD5RCL1_9EURY</name>
<dbReference type="Proteomes" id="UP001596201">
    <property type="component" value="Unassembled WGS sequence"/>
</dbReference>
<dbReference type="EMBL" id="JBHSKX010000002">
    <property type="protein sequence ID" value="MFC5367718.1"/>
    <property type="molecule type" value="Genomic_DNA"/>
</dbReference>
<dbReference type="InterPro" id="IPR001041">
    <property type="entry name" value="2Fe-2S_ferredoxin-type"/>
</dbReference>
<organism evidence="2 3">
    <name type="scientific">Salinirubrum litoreum</name>
    <dbReference type="NCBI Taxonomy" id="1126234"/>
    <lineage>
        <taxon>Archaea</taxon>
        <taxon>Methanobacteriati</taxon>
        <taxon>Methanobacteriota</taxon>
        <taxon>Stenosarchaea group</taxon>
        <taxon>Halobacteria</taxon>
        <taxon>Halobacteriales</taxon>
        <taxon>Haloferacaceae</taxon>
        <taxon>Salinirubrum</taxon>
    </lineage>
</organism>
<dbReference type="Gene3D" id="3.10.20.30">
    <property type="match status" value="1"/>
</dbReference>
<dbReference type="PROSITE" id="PS51085">
    <property type="entry name" value="2FE2S_FER_2"/>
    <property type="match status" value="1"/>
</dbReference>
<evidence type="ECO:0000259" key="1">
    <source>
        <dbReference type="PROSITE" id="PS51085"/>
    </source>
</evidence>